<dbReference type="GeneID" id="57751884"/>
<dbReference type="RefSeq" id="WP_024751849.1">
    <property type="nucleotide sequence ID" value="NZ_CDNC01000045.1"/>
</dbReference>
<reference evidence="3 7" key="3">
    <citation type="submission" date="2019-08" db="EMBL/GenBank/DDBJ databases">
        <authorList>
            <person name="Kuhnert P."/>
        </authorList>
    </citation>
    <scope>NUCLEOTIDE SEQUENCE [LARGE SCALE GENOMIC DNA]</scope>
    <source>
        <strain evidence="3 7">B36.5</strain>
    </source>
</reference>
<dbReference type="Pfam" id="PF01553">
    <property type="entry name" value="Acyltransferase"/>
    <property type="match status" value="1"/>
</dbReference>
<evidence type="ECO:0000313" key="5">
    <source>
        <dbReference type="EMBL" id="QEJ96881.1"/>
    </source>
</evidence>
<proteinExistence type="predicted"/>
<evidence type="ECO:0000313" key="3">
    <source>
        <dbReference type="EMBL" id="QEJ96721.1"/>
    </source>
</evidence>
<dbReference type="Gene3D" id="3.40.1130.10">
    <property type="entry name" value="Glycerol-3-phosphate (1)-acyltransferase"/>
    <property type="match status" value="1"/>
</dbReference>
<name>A0A0B7GYV1_TREPH</name>
<dbReference type="InterPro" id="IPR002123">
    <property type="entry name" value="Plipid/glycerol_acylTrfase"/>
</dbReference>
<dbReference type="EMBL" id="CP042817">
    <property type="protein sequence ID" value="QEJ96721.1"/>
    <property type="molecule type" value="Genomic_DNA"/>
</dbReference>
<reference evidence="6" key="1">
    <citation type="submission" date="2015-01" db="EMBL/GenBank/DDBJ databases">
        <authorList>
            <person name="Manzoor Shahid"/>
            <person name="Zubair Saima"/>
        </authorList>
    </citation>
    <scope>NUCLEOTIDE SEQUENCE [LARGE SCALE GENOMIC DNA]</scope>
    <source>
        <strain evidence="6">V1</strain>
    </source>
</reference>
<dbReference type="GO" id="GO:0016746">
    <property type="term" value="F:acyltransferase activity"/>
    <property type="evidence" value="ECO:0007669"/>
    <property type="project" value="UniProtKB-KW"/>
</dbReference>
<evidence type="ECO:0000313" key="4">
    <source>
        <dbReference type="EMBL" id="QEJ96792.1"/>
    </source>
</evidence>
<feature type="domain" description="Phospholipid/glycerol acyltransferase" evidence="1">
    <location>
        <begin position="77"/>
        <end position="221"/>
    </location>
</feature>
<dbReference type="Proteomes" id="UP000323594">
    <property type="component" value="Chromosome"/>
</dbReference>
<dbReference type="AlphaFoldDB" id="A0A0B7GYV1"/>
<keyword evidence="3" id="KW-0808">Transferase</keyword>
<dbReference type="EMBL" id="CP042817">
    <property type="protein sequence ID" value="QEJ96881.1"/>
    <property type="molecule type" value="Genomic_DNA"/>
</dbReference>
<dbReference type="SMART" id="SM00563">
    <property type="entry name" value="PlsC"/>
    <property type="match status" value="1"/>
</dbReference>
<dbReference type="SUPFAM" id="SSF69593">
    <property type="entry name" value="Glycerol-3-phosphate (1)-acyltransferase"/>
    <property type="match status" value="1"/>
</dbReference>
<dbReference type="EMBL" id="CP042817">
    <property type="protein sequence ID" value="QEJ96792.1"/>
    <property type="molecule type" value="Genomic_DNA"/>
</dbReference>
<evidence type="ECO:0000313" key="2">
    <source>
        <dbReference type="EMBL" id="CEM62817.1"/>
    </source>
</evidence>
<evidence type="ECO:0000259" key="1">
    <source>
        <dbReference type="SMART" id="SM00563"/>
    </source>
</evidence>
<reference evidence="2" key="2">
    <citation type="submission" date="2015-01" db="EMBL/GenBank/DDBJ databases">
        <authorList>
            <person name="Xiang T."/>
            <person name="Song Y."/>
            <person name="Huang L."/>
            <person name="Wang B."/>
            <person name="Wu P."/>
        </authorList>
    </citation>
    <scope>NUCLEOTIDE SEQUENCE [LARGE SCALE GENOMIC DNA]</scope>
    <source>
        <strain evidence="2">V1</strain>
    </source>
</reference>
<dbReference type="OrthoDB" id="350185at2"/>
<gene>
    <name evidence="3" type="ORF">FUT82_00990</name>
    <name evidence="4" type="ORF">FUT82_01530</name>
    <name evidence="5" type="ORF">FUT82_02045</name>
    <name evidence="2" type="ORF">TPHV1_50077</name>
</gene>
<keyword evidence="6" id="KW-1185">Reference proteome</keyword>
<keyword evidence="3" id="KW-0012">Acyltransferase</keyword>
<organism evidence="2 6">
    <name type="scientific">Treponema phagedenis</name>
    <dbReference type="NCBI Taxonomy" id="162"/>
    <lineage>
        <taxon>Bacteria</taxon>
        <taxon>Pseudomonadati</taxon>
        <taxon>Spirochaetota</taxon>
        <taxon>Spirochaetia</taxon>
        <taxon>Spirochaetales</taxon>
        <taxon>Treponemataceae</taxon>
        <taxon>Treponema</taxon>
    </lineage>
</organism>
<dbReference type="EMBL" id="CDNC01000045">
    <property type="protein sequence ID" value="CEM62817.1"/>
    <property type="molecule type" value="Genomic_DNA"/>
</dbReference>
<protein>
    <submittedName>
        <fullName evidence="3">1-acyl-sn-glycerol-3-phosphate acyltransferase</fullName>
    </submittedName>
</protein>
<accession>A0A0B7GYV1</accession>
<evidence type="ECO:0000313" key="6">
    <source>
        <dbReference type="Proteomes" id="UP000042527"/>
    </source>
</evidence>
<sequence>MEKRSLEEQFKDVLPLLEKYSRKATIVDETTVLQTENTAIRKIIDSMMTQVLLPGSEMRGTNHIQEFLKLTNEGKKGIILAEHYSNFDLPCLLHLMENGSAEGKELSKKIIAIAGMKLSEDNKYVSALAEAYDRIVIYPSRTLNSITDEKILADETLRSRKINLAAMKALEKERNDGRVVLVFPSGTRYRPGKPETKRGLREIDSYIRTSDVMMLISINGNCLRISDDPSNMMGDIVCKDKIVMEASTVFDTATFREDAMTWHPDAEDRKQNVVDYVMHILAQMHDKNEEGRLS</sequence>
<evidence type="ECO:0000313" key="7">
    <source>
        <dbReference type="Proteomes" id="UP000323594"/>
    </source>
</evidence>
<dbReference type="Proteomes" id="UP000042527">
    <property type="component" value="Unassembled WGS sequence"/>
</dbReference>